<dbReference type="eggNOG" id="ENOG503356C">
    <property type="taxonomic scope" value="Bacteria"/>
</dbReference>
<gene>
    <name evidence="1" type="ordered locus">Shel_19100</name>
</gene>
<name>C7N7P1_SLAHD</name>
<dbReference type="HOGENOM" id="CLU_101665_0_0_11"/>
<evidence type="ECO:0000313" key="2">
    <source>
        <dbReference type="Proteomes" id="UP000002026"/>
    </source>
</evidence>
<dbReference type="AlphaFoldDB" id="C7N7P1"/>
<dbReference type="RefSeq" id="WP_012799028.1">
    <property type="nucleotide sequence ID" value="NC_013165.1"/>
</dbReference>
<dbReference type="KEGG" id="shi:Shel_19100"/>
<reference evidence="1 2" key="1">
    <citation type="journal article" date="2009" name="Stand. Genomic Sci.">
        <title>Complete genome sequence of Slackia heliotrinireducens type strain (RHS 1).</title>
        <authorList>
            <person name="Pukall R."/>
            <person name="Lapidus A."/>
            <person name="Nolan M."/>
            <person name="Copeland A."/>
            <person name="Glavina Del Rio T."/>
            <person name="Lucas S."/>
            <person name="Chen F."/>
            <person name="Tice H."/>
            <person name="Cheng J.F."/>
            <person name="Chertkov O."/>
            <person name="Bruce D."/>
            <person name="Goodwin L."/>
            <person name="Kuske C."/>
            <person name="Brettin T."/>
            <person name="Detter J.C."/>
            <person name="Han C."/>
            <person name="Pitluck S."/>
            <person name="Pati A."/>
            <person name="Mavrommatis K."/>
            <person name="Ivanova N."/>
            <person name="Ovchinnikova G."/>
            <person name="Chen A."/>
            <person name="Palaniappan K."/>
            <person name="Schneider S."/>
            <person name="Rohde M."/>
            <person name="Chain P."/>
            <person name="D'haeseleer P."/>
            <person name="Goker M."/>
            <person name="Bristow J."/>
            <person name="Eisen J.A."/>
            <person name="Markowitz V."/>
            <person name="Kyrpides N.C."/>
            <person name="Klenk H.P."/>
            <person name="Hugenholtz P."/>
        </authorList>
    </citation>
    <scope>NUCLEOTIDE SEQUENCE [LARGE SCALE GENOMIC DNA]</scope>
    <source>
        <strain evidence="2">ATCC 29202 / DSM 20476 / NCTC 11029 / RHS 1</strain>
    </source>
</reference>
<evidence type="ECO:0000313" key="1">
    <source>
        <dbReference type="EMBL" id="ACV22926.1"/>
    </source>
</evidence>
<dbReference type="Proteomes" id="UP000002026">
    <property type="component" value="Chromosome"/>
</dbReference>
<accession>C7N7P1</accession>
<organism evidence="1 2">
    <name type="scientific">Slackia heliotrinireducens (strain ATCC 29202 / DSM 20476 / NCTC 11029 / RHS 1)</name>
    <name type="common">Peptococcus heliotrinreducens</name>
    <dbReference type="NCBI Taxonomy" id="471855"/>
    <lineage>
        <taxon>Bacteria</taxon>
        <taxon>Bacillati</taxon>
        <taxon>Actinomycetota</taxon>
        <taxon>Coriobacteriia</taxon>
        <taxon>Eggerthellales</taxon>
        <taxon>Eggerthellaceae</taxon>
        <taxon>Slackia</taxon>
    </lineage>
</organism>
<dbReference type="STRING" id="471855.Shel_19100"/>
<protein>
    <submittedName>
        <fullName evidence="1">Uncharacterized protein</fullName>
    </submittedName>
</protein>
<keyword evidence="2" id="KW-1185">Reference proteome</keyword>
<sequence length="203" mass="23288">MFNRNVSHARFIERQIEDARAAVKADNLLSALALSLTFPDVFGQVLFPNIVLQNGRRNAGAQYAKWFDEFVGAEYEAPEKPESRELKRYFTGKMCWKLRCAYLHEGKSDNNYPYEPSDSQSSSEHEFEFELALHACDTIGDMTESTAPNRIKRHVRIDIGKLCMCLCDAAEHCLRDNAELFDESTSDILDLPYMIRLFGMDDQ</sequence>
<proteinExistence type="predicted"/>
<dbReference type="EMBL" id="CP001684">
    <property type="protein sequence ID" value="ACV22926.1"/>
    <property type="molecule type" value="Genomic_DNA"/>
</dbReference>